<keyword evidence="2" id="KW-0812">Transmembrane</keyword>
<feature type="compositionally biased region" description="Polar residues" evidence="1">
    <location>
        <begin position="138"/>
        <end position="147"/>
    </location>
</feature>
<organism evidence="3 4">
    <name type="scientific">Ralstonia phage RSF1</name>
    <dbReference type="NCBI Taxonomy" id="1689679"/>
    <lineage>
        <taxon>Viruses</taxon>
        <taxon>Duplodnaviria</taxon>
        <taxon>Heunggongvirae</taxon>
        <taxon>Uroviricota</taxon>
        <taxon>Caudoviricetes</taxon>
        <taxon>Chimalliviridae</taxon>
        <taxon>Chiangmaivirus</taxon>
        <taxon>Chiangmaivirus RSF1</taxon>
    </lineage>
</organism>
<keyword evidence="4" id="KW-1185">Reference proteome</keyword>
<evidence type="ECO:0000256" key="2">
    <source>
        <dbReference type="SAM" id="Phobius"/>
    </source>
</evidence>
<keyword evidence="2" id="KW-1133">Transmembrane helix</keyword>
<feature type="region of interest" description="Disordered" evidence="1">
    <location>
        <begin position="128"/>
        <end position="164"/>
    </location>
</feature>
<dbReference type="EMBL" id="AP014927">
    <property type="protein sequence ID" value="BAS04850.1"/>
    <property type="molecule type" value="Genomic_DNA"/>
</dbReference>
<evidence type="ECO:0000256" key="1">
    <source>
        <dbReference type="SAM" id="MobiDB-lite"/>
    </source>
</evidence>
<reference evidence="3 4" key="1">
    <citation type="submission" date="2015-07" db="EMBL/GenBank/DDBJ databases">
        <title>Two Asian jumbo phage RSL2 and RSF1 infecting the phytopathogen Ralstonia solanacearum share common features related to the phi-KZ-like phages.</title>
        <authorList>
            <person name="Kawasaki T."/>
            <person name="Fujie M."/>
            <person name="Chatchawankanphanich O."/>
            <person name="Ogata H."/>
            <person name="Yamada T."/>
        </authorList>
    </citation>
    <scope>NUCLEOTIDE SEQUENCE [LARGE SCALE GENOMIC DNA]</scope>
    <source>
        <strain evidence="3 4">RSF1</strain>
    </source>
</reference>
<feature type="transmembrane region" description="Helical" evidence="2">
    <location>
        <begin position="37"/>
        <end position="57"/>
    </location>
</feature>
<dbReference type="GeneID" id="26634519"/>
<evidence type="ECO:0000313" key="4">
    <source>
        <dbReference type="Proteomes" id="UP000202583"/>
    </source>
</evidence>
<accession>A0A0K2QQI3</accession>
<dbReference type="Proteomes" id="UP000202583">
    <property type="component" value="Segment"/>
</dbReference>
<name>A0A0K2QQI3_9CAUD</name>
<proteinExistence type="predicted"/>
<dbReference type="KEGG" id="vg:26634519"/>
<keyword evidence="2" id="KW-0472">Membrane</keyword>
<evidence type="ECO:0000313" key="3">
    <source>
        <dbReference type="EMBL" id="BAS04850.1"/>
    </source>
</evidence>
<dbReference type="OrthoDB" id="32322at10239"/>
<sequence length="164" mass="18704">MSSAFYIFRLIWPFLKELVLGGITLKEGMRTQRKRVFLLFFVSGLIFALFLIIPRFYQLSQEHIKLEKSVEAANVHRMEERIKELEGKLAARPTLNPVTCVNPAEIPGRIPEPAEHNVVTAFKTHVPPHRKAAEGASGSDQTASQSAADKRRKSYQDFFNKYDD</sequence>
<dbReference type="RefSeq" id="YP_009207862.1">
    <property type="nucleotide sequence ID" value="NC_028899.1"/>
</dbReference>
<protein>
    <submittedName>
        <fullName evidence="3">Uncharacterized protein</fullName>
    </submittedName>
</protein>